<dbReference type="PANTHER" id="PTHR12609">
    <property type="entry name" value="MICROTUBULE ASSOCIATED PROTEIN XMAP215"/>
    <property type="match status" value="1"/>
</dbReference>
<accession>A0A0L0UNZ3</accession>
<comment type="caution">
    <text evidence="3">The sequence shown here is derived from an EMBL/GenBank/DDBJ whole genome shotgun (WGS) entry which is preliminary data.</text>
</comment>
<dbReference type="SUPFAM" id="SSF48371">
    <property type="entry name" value="ARM repeat"/>
    <property type="match status" value="1"/>
</dbReference>
<feature type="repeat" description="HEAT" evidence="2">
    <location>
        <begin position="12"/>
        <end position="50"/>
    </location>
</feature>
<dbReference type="Gene3D" id="1.25.10.10">
    <property type="entry name" value="Leucine-rich Repeat Variant"/>
    <property type="match status" value="1"/>
</dbReference>
<dbReference type="GO" id="GO:0051010">
    <property type="term" value="F:microtubule plus-end binding"/>
    <property type="evidence" value="ECO:0007669"/>
    <property type="project" value="InterPro"/>
</dbReference>
<dbReference type="PROSITE" id="PS50077">
    <property type="entry name" value="HEAT_REPEAT"/>
    <property type="match status" value="1"/>
</dbReference>
<gene>
    <name evidence="3" type="ORF">PSTG_17893</name>
</gene>
<name>A0A0L0UNZ3_9BASI</name>
<dbReference type="GO" id="GO:0030951">
    <property type="term" value="P:establishment or maintenance of microtubule cytoskeleton polarity"/>
    <property type="evidence" value="ECO:0007669"/>
    <property type="project" value="InterPro"/>
</dbReference>
<organism evidence="3 4">
    <name type="scientific">Puccinia striiformis f. sp. tritici PST-78</name>
    <dbReference type="NCBI Taxonomy" id="1165861"/>
    <lineage>
        <taxon>Eukaryota</taxon>
        <taxon>Fungi</taxon>
        <taxon>Dikarya</taxon>
        <taxon>Basidiomycota</taxon>
        <taxon>Pucciniomycotina</taxon>
        <taxon>Pucciniomycetes</taxon>
        <taxon>Pucciniales</taxon>
        <taxon>Pucciniaceae</taxon>
        <taxon>Puccinia</taxon>
    </lineage>
</organism>
<evidence type="ECO:0000313" key="3">
    <source>
        <dbReference type="EMBL" id="KNE88690.1"/>
    </source>
</evidence>
<keyword evidence="4" id="KW-1185">Reference proteome</keyword>
<dbReference type="InterPro" id="IPR011989">
    <property type="entry name" value="ARM-like"/>
</dbReference>
<dbReference type="GO" id="GO:0007051">
    <property type="term" value="P:spindle organization"/>
    <property type="evidence" value="ECO:0007669"/>
    <property type="project" value="InterPro"/>
</dbReference>
<dbReference type="STRING" id="1165861.A0A0L0UNZ3"/>
<protein>
    <recommendedName>
        <fullName evidence="5">Condensin complex subunit 1 C-terminal domain-containing protein</fullName>
    </recommendedName>
</protein>
<sequence>MGKPFERHARLLAPAILNILADKNPTARNNALDTLAVVADLCGLDCLASSVRTPLGIAKPELRSSALFWFVERVADPAVVEGLDLSTFASPIISCLEDWDGDVRKGATALLPNRSVSRY</sequence>
<proteinExistence type="inferred from homology"/>
<dbReference type="AlphaFoldDB" id="A0A0L0UNZ3"/>
<dbReference type="InterPro" id="IPR016024">
    <property type="entry name" value="ARM-type_fold"/>
</dbReference>
<evidence type="ECO:0008006" key="5">
    <source>
        <dbReference type="Google" id="ProtNLM"/>
    </source>
</evidence>
<comment type="similarity">
    <text evidence="1">Belongs to the TOG/XMAP215 family.</text>
</comment>
<reference evidence="4" key="1">
    <citation type="submission" date="2014-03" db="EMBL/GenBank/DDBJ databases">
        <title>The Genome Sequence of Puccinia striiformis f. sp. tritici PST-78.</title>
        <authorList>
            <consortium name="The Broad Institute Genome Sequencing Platform"/>
            <person name="Cuomo C."/>
            <person name="Hulbert S."/>
            <person name="Chen X."/>
            <person name="Walker B."/>
            <person name="Young S.K."/>
            <person name="Zeng Q."/>
            <person name="Gargeya S."/>
            <person name="Fitzgerald M."/>
            <person name="Haas B."/>
            <person name="Abouelleil A."/>
            <person name="Alvarado L."/>
            <person name="Arachchi H.M."/>
            <person name="Berlin A.M."/>
            <person name="Chapman S.B."/>
            <person name="Goldberg J."/>
            <person name="Griggs A."/>
            <person name="Gujja S."/>
            <person name="Hansen M."/>
            <person name="Howarth C."/>
            <person name="Imamovic A."/>
            <person name="Larimer J."/>
            <person name="McCowan C."/>
            <person name="Montmayeur A."/>
            <person name="Murphy C."/>
            <person name="Neiman D."/>
            <person name="Pearson M."/>
            <person name="Priest M."/>
            <person name="Roberts A."/>
            <person name="Saif S."/>
            <person name="Shea T."/>
            <person name="Sisk P."/>
            <person name="Sykes S."/>
            <person name="Wortman J."/>
            <person name="Nusbaum C."/>
            <person name="Birren B."/>
        </authorList>
    </citation>
    <scope>NUCLEOTIDE SEQUENCE [LARGE SCALE GENOMIC DNA]</scope>
    <source>
        <strain evidence="4">race PST-78</strain>
    </source>
</reference>
<dbReference type="InterPro" id="IPR045110">
    <property type="entry name" value="XMAP215"/>
</dbReference>
<evidence type="ECO:0000256" key="2">
    <source>
        <dbReference type="PROSITE-ProRule" id="PRU00103"/>
    </source>
</evidence>
<dbReference type="Proteomes" id="UP000054564">
    <property type="component" value="Unassembled WGS sequence"/>
</dbReference>
<dbReference type="GO" id="GO:0046785">
    <property type="term" value="P:microtubule polymerization"/>
    <property type="evidence" value="ECO:0007669"/>
    <property type="project" value="InterPro"/>
</dbReference>
<evidence type="ECO:0000313" key="4">
    <source>
        <dbReference type="Proteomes" id="UP000054564"/>
    </source>
</evidence>
<dbReference type="GO" id="GO:0061863">
    <property type="term" value="F:microtubule plus end polymerase"/>
    <property type="evidence" value="ECO:0007669"/>
    <property type="project" value="InterPro"/>
</dbReference>
<evidence type="ECO:0000256" key="1">
    <source>
        <dbReference type="ARBA" id="ARBA00025722"/>
    </source>
</evidence>
<dbReference type="EMBL" id="AJIL01001131">
    <property type="protein sequence ID" value="KNE88690.1"/>
    <property type="molecule type" value="Genomic_DNA"/>
</dbReference>
<dbReference type="InterPro" id="IPR021133">
    <property type="entry name" value="HEAT_type_2"/>
</dbReference>